<feature type="coiled-coil region" evidence="2">
    <location>
        <begin position="734"/>
        <end position="768"/>
    </location>
</feature>
<dbReference type="InParanoid" id="A0A1X2H1R9"/>
<dbReference type="SUPFAM" id="SSF47923">
    <property type="entry name" value="Ypt/Rab-GAP domain of gyp1p"/>
    <property type="match status" value="2"/>
</dbReference>
<dbReference type="OrthoDB" id="159449at2759"/>
<dbReference type="PANTHER" id="PTHR47219:SF9">
    <property type="entry name" value="GTPASE ACTIVATING PROTEIN AND CENTROSOME-ASSOCIATED, ISOFORM B"/>
    <property type="match status" value="1"/>
</dbReference>
<dbReference type="PANTHER" id="PTHR47219">
    <property type="entry name" value="RAB GTPASE-ACTIVATING PROTEIN 1-LIKE"/>
    <property type="match status" value="1"/>
</dbReference>
<feature type="compositionally biased region" description="Polar residues" evidence="3">
    <location>
        <begin position="540"/>
        <end position="552"/>
    </location>
</feature>
<feature type="coiled-coil region" evidence="2">
    <location>
        <begin position="608"/>
        <end position="702"/>
    </location>
</feature>
<feature type="compositionally biased region" description="Polar residues" evidence="3">
    <location>
        <begin position="779"/>
        <end position="797"/>
    </location>
</feature>
<feature type="region of interest" description="Disordered" evidence="3">
    <location>
        <begin position="540"/>
        <end position="581"/>
    </location>
</feature>
<feature type="compositionally biased region" description="Polar residues" evidence="3">
    <location>
        <begin position="844"/>
        <end position="853"/>
    </location>
</feature>
<reference evidence="5 6" key="1">
    <citation type="submission" date="2016-07" db="EMBL/GenBank/DDBJ databases">
        <title>Pervasive Adenine N6-methylation of Active Genes in Fungi.</title>
        <authorList>
            <consortium name="DOE Joint Genome Institute"/>
            <person name="Mondo S.J."/>
            <person name="Dannebaum R.O."/>
            <person name="Kuo R.C."/>
            <person name="Labutti K."/>
            <person name="Haridas S."/>
            <person name="Kuo A."/>
            <person name="Salamov A."/>
            <person name="Ahrendt S.R."/>
            <person name="Lipzen A."/>
            <person name="Sullivan W."/>
            <person name="Andreopoulos W.B."/>
            <person name="Clum A."/>
            <person name="Lindquist E."/>
            <person name="Daum C."/>
            <person name="Ramamoorthy G.K."/>
            <person name="Gryganskyi A."/>
            <person name="Culley D."/>
            <person name="Magnuson J.K."/>
            <person name="James T.Y."/>
            <person name="O'Malley M.A."/>
            <person name="Stajich J.E."/>
            <person name="Spatafora J.W."/>
            <person name="Visel A."/>
            <person name="Grigoriev I.V."/>
        </authorList>
    </citation>
    <scope>NUCLEOTIDE SEQUENCE [LARGE SCALE GENOMIC DNA]</scope>
    <source>
        <strain evidence="5 6">NRRL 2496</strain>
    </source>
</reference>
<dbReference type="InterPro" id="IPR035969">
    <property type="entry name" value="Rab-GAP_TBC_sf"/>
</dbReference>
<dbReference type="Gene3D" id="1.10.8.270">
    <property type="entry name" value="putative rabgap domain of human tbc1 domain family member 14 like domains"/>
    <property type="match status" value="1"/>
</dbReference>
<dbReference type="Gene3D" id="1.10.472.80">
    <property type="entry name" value="Ypt/Rab-GAP domain of gyp1p, domain 3"/>
    <property type="match status" value="1"/>
</dbReference>
<dbReference type="AlphaFoldDB" id="A0A1X2H1R9"/>
<protein>
    <submittedName>
        <fullName evidence="5">Rab-GTPase-TBC domain-domain-containing protein</fullName>
    </submittedName>
</protein>
<dbReference type="SMART" id="SM00164">
    <property type="entry name" value="TBC"/>
    <property type="match status" value="1"/>
</dbReference>
<feature type="coiled-coil region" evidence="2">
    <location>
        <begin position="402"/>
        <end position="501"/>
    </location>
</feature>
<evidence type="ECO:0000259" key="4">
    <source>
        <dbReference type="PROSITE" id="PS50086"/>
    </source>
</evidence>
<keyword evidence="2" id="KW-0175">Coiled coil</keyword>
<sequence>MEKKPSMSTLAERRRIPASPEKLKVYTQIKHSTSFTSLTMDDTTEHMTEGDQQRLERLKAENAQLPPQDSEEYLLARLEKQNALLTADPKSVYIESNKLQADFETIRALAEIDDGDFWGCVVADFTNTAQKLPHLLAAKLRQGGVPERVRGLVWRAMSQSSATNLESIYEKLVQEDADLSSPYERAISRDLARTFPNVDMFRTEDGEGQRAMGRLLRAYSVYDAHVGYCQGLAFLVGPLLMTMPEKEAFCVFVRLMETYEMRTMFTLNMEGLHLRLHQFATLLTQLCPELDAHLARHSIHPAMYASQWFLTLFAYTFPISLVLRVYDLVFAEGAVETITRVAIAVMQKNQDALLAIDDFEQLMLYLSSRKLYEAYKDNEEQVIVDTMALSNVITQHKMDSIAESHARELEQEKERAQQLLAVRMHRRTSSTCTSRSGSAVGLHQQIEDLLTALSQLQKEHSRLSEELVAFQMREMDHENERQRLAKRNQTLEKKLAKIKMQQPRAMMSPLTPSEGDFRSFVDTLRTSGDFGALVAGALSPTTEAPSQPFPNANNDDDNDDDDDEKDEEDTENTKKEPTSIEKVTSELMAYKLANFEMGQKYQRVCTQHDELQQQMHRREAEHQEETDALQAEADALQAEKEQLLEERDEMDKEHRETEQKLLAAKKTASELQLEKLAVQKQLEQLEKRVETLEQEKRDYLMPRDSFSEEVFAAHQTLFGTNTGNAKNAPQTPEEDAYKTQLAESELRCRELEKLLAESKCKLAEYETILAPPSRRQSLRRASSMRSNAISTPTSPSCPWNEPRESTDSFTSTTSSKRSSVYSRIWSSISPSHTAATSPAASVANKSPTLTAQTRPLAASHDIVVEEPQQI</sequence>
<dbReference type="OMA" id="KLYQVAY"/>
<dbReference type="Proteomes" id="UP000242180">
    <property type="component" value="Unassembled WGS sequence"/>
</dbReference>
<dbReference type="Pfam" id="PF23436">
    <property type="entry name" value="RabGap-TBC_2"/>
    <property type="match status" value="1"/>
</dbReference>
<evidence type="ECO:0000313" key="6">
    <source>
        <dbReference type="Proteomes" id="UP000242180"/>
    </source>
</evidence>
<feature type="region of interest" description="Disordered" evidence="3">
    <location>
        <begin position="831"/>
        <end position="870"/>
    </location>
</feature>
<dbReference type="FunFam" id="1.10.472.80:FF:000027">
    <property type="entry name" value="GTPase activating protein (Evi5)"/>
    <property type="match status" value="1"/>
</dbReference>
<feature type="compositionally biased region" description="Low complexity" evidence="3">
    <location>
        <begin position="831"/>
        <end position="843"/>
    </location>
</feature>
<dbReference type="Gene3D" id="1.10.10.750">
    <property type="entry name" value="Ypt/Rab-GAP domain of gyp1p, domain 1"/>
    <property type="match status" value="1"/>
</dbReference>
<evidence type="ECO:0000313" key="5">
    <source>
        <dbReference type="EMBL" id="ORY91364.1"/>
    </source>
</evidence>
<feature type="region of interest" description="Disordered" evidence="3">
    <location>
        <begin position="773"/>
        <end position="819"/>
    </location>
</feature>
<dbReference type="FunFam" id="1.10.8.270:FF:000001">
    <property type="entry name" value="TBC1 domain family member 1"/>
    <property type="match status" value="1"/>
</dbReference>
<proteinExistence type="predicted"/>
<organism evidence="5 6">
    <name type="scientific">Syncephalastrum racemosum</name>
    <name type="common">Filamentous fungus</name>
    <dbReference type="NCBI Taxonomy" id="13706"/>
    <lineage>
        <taxon>Eukaryota</taxon>
        <taxon>Fungi</taxon>
        <taxon>Fungi incertae sedis</taxon>
        <taxon>Mucoromycota</taxon>
        <taxon>Mucoromycotina</taxon>
        <taxon>Mucoromycetes</taxon>
        <taxon>Mucorales</taxon>
        <taxon>Syncephalastraceae</taxon>
        <taxon>Syncephalastrum</taxon>
    </lineage>
</organism>
<keyword evidence="6" id="KW-1185">Reference proteome</keyword>
<feature type="compositionally biased region" description="Low complexity" evidence="3">
    <location>
        <begin position="807"/>
        <end position="819"/>
    </location>
</feature>
<dbReference type="PROSITE" id="PS50086">
    <property type="entry name" value="TBC_RABGAP"/>
    <property type="match status" value="1"/>
</dbReference>
<evidence type="ECO:0000256" key="2">
    <source>
        <dbReference type="SAM" id="Coils"/>
    </source>
</evidence>
<dbReference type="STRING" id="13706.A0A1X2H1R9"/>
<dbReference type="InterPro" id="IPR000195">
    <property type="entry name" value="Rab-GAP-TBC_dom"/>
</dbReference>
<dbReference type="InterPro" id="IPR050302">
    <property type="entry name" value="Rab_GAP_TBC_domain"/>
</dbReference>
<feature type="compositionally biased region" description="Acidic residues" evidence="3">
    <location>
        <begin position="554"/>
        <end position="570"/>
    </location>
</feature>
<keyword evidence="1" id="KW-0343">GTPase activation</keyword>
<comment type="caution">
    <text evidence="5">The sequence shown here is derived from an EMBL/GenBank/DDBJ whole genome shotgun (WGS) entry which is preliminary data.</text>
</comment>
<gene>
    <name evidence="5" type="ORF">BCR43DRAFT_566865</name>
</gene>
<name>A0A1X2H1R9_SYNRA</name>
<evidence type="ECO:0000256" key="3">
    <source>
        <dbReference type="SAM" id="MobiDB-lite"/>
    </source>
</evidence>
<feature type="domain" description="Rab-GAP TBC" evidence="4">
    <location>
        <begin position="144"/>
        <end position="333"/>
    </location>
</feature>
<dbReference type="GO" id="GO:0005096">
    <property type="term" value="F:GTPase activator activity"/>
    <property type="evidence" value="ECO:0007669"/>
    <property type="project" value="UniProtKB-KW"/>
</dbReference>
<evidence type="ECO:0000256" key="1">
    <source>
        <dbReference type="ARBA" id="ARBA00022468"/>
    </source>
</evidence>
<dbReference type="GO" id="GO:0031267">
    <property type="term" value="F:small GTPase binding"/>
    <property type="evidence" value="ECO:0007669"/>
    <property type="project" value="TreeGrafter"/>
</dbReference>
<accession>A0A1X2H1R9</accession>
<dbReference type="EMBL" id="MCGN01000011">
    <property type="protein sequence ID" value="ORY91364.1"/>
    <property type="molecule type" value="Genomic_DNA"/>
</dbReference>